<dbReference type="InterPro" id="IPR027256">
    <property type="entry name" value="P-typ_ATPase_IB"/>
</dbReference>
<dbReference type="SUPFAM" id="SSF56784">
    <property type="entry name" value="HAD-like"/>
    <property type="match status" value="1"/>
</dbReference>
<keyword evidence="9 15" id="KW-0067">ATP-binding</keyword>
<evidence type="ECO:0000256" key="3">
    <source>
        <dbReference type="ARBA" id="ARBA00022448"/>
    </source>
</evidence>
<keyword evidence="12 15" id="KW-1133">Transmembrane helix</keyword>
<dbReference type="PROSITE" id="PS50846">
    <property type="entry name" value="HMA_2"/>
    <property type="match status" value="1"/>
</dbReference>
<evidence type="ECO:0000256" key="14">
    <source>
        <dbReference type="ARBA" id="ARBA00023136"/>
    </source>
</evidence>
<evidence type="ECO:0000256" key="4">
    <source>
        <dbReference type="ARBA" id="ARBA00022475"/>
    </source>
</evidence>
<keyword evidence="18" id="KW-1185">Reference proteome</keyword>
<dbReference type="PANTHER" id="PTHR43520">
    <property type="entry name" value="ATP7, ISOFORM B"/>
    <property type="match status" value="1"/>
</dbReference>
<evidence type="ECO:0000313" key="17">
    <source>
        <dbReference type="EMBL" id="MDI5934126.1"/>
    </source>
</evidence>
<evidence type="ECO:0000256" key="5">
    <source>
        <dbReference type="ARBA" id="ARBA00022553"/>
    </source>
</evidence>
<protein>
    <submittedName>
        <fullName evidence="17">Cation-translocating P-type ATPase</fullName>
    </submittedName>
</protein>
<dbReference type="InterPro" id="IPR017969">
    <property type="entry name" value="Heavy-metal-associated_CS"/>
</dbReference>
<dbReference type="Pfam" id="PF00702">
    <property type="entry name" value="Hydrolase"/>
    <property type="match status" value="1"/>
</dbReference>
<dbReference type="PROSITE" id="PS01047">
    <property type="entry name" value="HMA_1"/>
    <property type="match status" value="1"/>
</dbReference>
<keyword evidence="5" id="KW-0597">Phosphoprotein</keyword>
<feature type="transmembrane region" description="Helical" evidence="15">
    <location>
        <begin position="720"/>
        <end position="739"/>
    </location>
</feature>
<dbReference type="Pfam" id="PF00403">
    <property type="entry name" value="HMA"/>
    <property type="match status" value="1"/>
</dbReference>
<dbReference type="RefSeq" id="WP_282721600.1">
    <property type="nucleotide sequence ID" value="NZ_JASCQO010000035.1"/>
</dbReference>
<keyword evidence="8 15" id="KW-0547">Nucleotide-binding</keyword>
<comment type="similarity">
    <text evidence="2 15">Belongs to the cation transport ATPase (P-type) (TC 3.A.3) family. Type IB subfamily.</text>
</comment>
<dbReference type="InterPro" id="IPR008250">
    <property type="entry name" value="ATPase_P-typ_transduc_dom_A_sf"/>
</dbReference>
<dbReference type="SUPFAM" id="SSF55008">
    <property type="entry name" value="HMA, heavy metal-associated domain"/>
    <property type="match status" value="1"/>
</dbReference>
<dbReference type="InterPro" id="IPR023214">
    <property type="entry name" value="HAD_sf"/>
</dbReference>
<gene>
    <name evidence="17" type="ORF">QLQ84_10025</name>
</gene>
<keyword evidence="7 15" id="KW-0479">Metal-binding</keyword>
<evidence type="ECO:0000313" key="18">
    <source>
        <dbReference type="Proteomes" id="UP001244242"/>
    </source>
</evidence>
<dbReference type="CDD" id="cd00371">
    <property type="entry name" value="HMA"/>
    <property type="match status" value="1"/>
</dbReference>
<dbReference type="Pfam" id="PF00122">
    <property type="entry name" value="E1-E2_ATPase"/>
    <property type="match status" value="1"/>
</dbReference>
<evidence type="ECO:0000256" key="11">
    <source>
        <dbReference type="ARBA" id="ARBA00022967"/>
    </source>
</evidence>
<reference evidence="17 18" key="1">
    <citation type="submission" date="2023-04" db="EMBL/GenBank/DDBJ databases">
        <title>Halomonas strains isolated from rhizosphere soil.</title>
        <authorList>
            <person name="Xu L."/>
            <person name="Sun J.-Q."/>
        </authorList>
    </citation>
    <scope>NUCLEOTIDE SEQUENCE [LARGE SCALE GENOMIC DNA]</scope>
    <source>
        <strain evidence="17 18">LN1S58</strain>
    </source>
</reference>
<dbReference type="EMBL" id="JASCQO010000035">
    <property type="protein sequence ID" value="MDI5934126.1"/>
    <property type="molecule type" value="Genomic_DNA"/>
</dbReference>
<proteinExistence type="inferred from homology"/>
<dbReference type="NCBIfam" id="TIGR01494">
    <property type="entry name" value="ATPase_P-type"/>
    <property type="match status" value="2"/>
</dbReference>
<dbReference type="SUPFAM" id="SSF81653">
    <property type="entry name" value="Calcium ATPase, transduction domain A"/>
    <property type="match status" value="1"/>
</dbReference>
<dbReference type="SUPFAM" id="SSF81665">
    <property type="entry name" value="Calcium ATPase, transmembrane domain M"/>
    <property type="match status" value="1"/>
</dbReference>
<evidence type="ECO:0000256" key="13">
    <source>
        <dbReference type="ARBA" id="ARBA00023065"/>
    </source>
</evidence>
<feature type="domain" description="HMA" evidence="16">
    <location>
        <begin position="20"/>
        <end position="86"/>
    </location>
</feature>
<feature type="transmembrane region" description="Helical" evidence="15">
    <location>
        <begin position="176"/>
        <end position="194"/>
    </location>
</feature>
<dbReference type="NCBIfam" id="TIGR01525">
    <property type="entry name" value="ATPase-IB_hvy"/>
    <property type="match status" value="1"/>
</dbReference>
<dbReference type="InterPro" id="IPR036412">
    <property type="entry name" value="HAD-like_sf"/>
</dbReference>
<dbReference type="Gene3D" id="2.70.150.10">
    <property type="entry name" value="Calcium-transporting ATPase, cytoplasmic transduction domain A"/>
    <property type="match status" value="1"/>
</dbReference>
<name>A0ABT6VJH0_9GAMM</name>
<dbReference type="PRINTS" id="PR00119">
    <property type="entry name" value="CATATPASE"/>
</dbReference>
<feature type="transmembrane region" description="Helical" evidence="15">
    <location>
        <begin position="105"/>
        <end position="127"/>
    </location>
</feature>
<dbReference type="Gene3D" id="3.30.70.100">
    <property type="match status" value="1"/>
</dbReference>
<dbReference type="InterPro" id="IPR023299">
    <property type="entry name" value="ATPase_P-typ_cyto_dom_N"/>
</dbReference>
<feature type="transmembrane region" description="Helical" evidence="15">
    <location>
        <begin position="200"/>
        <end position="218"/>
    </location>
</feature>
<dbReference type="InterPro" id="IPR006121">
    <property type="entry name" value="HMA_dom"/>
</dbReference>
<dbReference type="Proteomes" id="UP001244242">
    <property type="component" value="Unassembled WGS sequence"/>
</dbReference>
<dbReference type="InterPro" id="IPR036163">
    <property type="entry name" value="HMA_dom_sf"/>
</dbReference>
<organism evidence="17 18">
    <name type="scientific">Halomonas kalidii</name>
    <dbReference type="NCBI Taxonomy" id="3043293"/>
    <lineage>
        <taxon>Bacteria</taxon>
        <taxon>Pseudomonadati</taxon>
        <taxon>Pseudomonadota</taxon>
        <taxon>Gammaproteobacteria</taxon>
        <taxon>Oceanospirillales</taxon>
        <taxon>Halomonadaceae</taxon>
        <taxon>Halomonas</taxon>
    </lineage>
</organism>
<comment type="caution">
    <text evidence="17">The sequence shown here is derived from an EMBL/GenBank/DDBJ whole genome shotgun (WGS) entry which is preliminary data.</text>
</comment>
<feature type="transmembrane region" description="Helical" evidence="15">
    <location>
        <begin position="381"/>
        <end position="405"/>
    </location>
</feature>
<feature type="transmembrane region" description="Helical" evidence="15">
    <location>
        <begin position="695"/>
        <end position="714"/>
    </location>
</feature>
<accession>A0ABT6VJH0</accession>
<evidence type="ECO:0000256" key="12">
    <source>
        <dbReference type="ARBA" id="ARBA00022989"/>
    </source>
</evidence>
<evidence type="ECO:0000256" key="6">
    <source>
        <dbReference type="ARBA" id="ARBA00022692"/>
    </source>
</evidence>
<comment type="subcellular location">
    <subcellularLocation>
        <location evidence="1">Cell membrane</location>
        <topology evidence="1">Multi-pass membrane protein</topology>
    </subcellularLocation>
</comment>
<feature type="transmembrane region" description="Helical" evidence="15">
    <location>
        <begin position="351"/>
        <end position="375"/>
    </location>
</feature>
<keyword evidence="4 15" id="KW-1003">Cell membrane</keyword>
<dbReference type="InterPro" id="IPR023298">
    <property type="entry name" value="ATPase_P-typ_TM_dom_sf"/>
</dbReference>
<evidence type="ECO:0000259" key="16">
    <source>
        <dbReference type="PROSITE" id="PS50846"/>
    </source>
</evidence>
<evidence type="ECO:0000256" key="1">
    <source>
        <dbReference type="ARBA" id="ARBA00004651"/>
    </source>
</evidence>
<keyword evidence="6 15" id="KW-0812">Transmembrane</keyword>
<feature type="transmembrane region" description="Helical" evidence="15">
    <location>
        <begin position="139"/>
        <end position="164"/>
    </location>
</feature>
<dbReference type="PANTHER" id="PTHR43520:SF5">
    <property type="entry name" value="CATION-TRANSPORTING P-TYPE ATPASE-RELATED"/>
    <property type="match status" value="1"/>
</dbReference>
<evidence type="ECO:0000256" key="15">
    <source>
        <dbReference type="RuleBase" id="RU362081"/>
    </source>
</evidence>
<evidence type="ECO:0000256" key="2">
    <source>
        <dbReference type="ARBA" id="ARBA00006024"/>
    </source>
</evidence>
<keyword evidence="11" id="KW-1278">Translocase</keyword>
<sequence>MPPIADTRAEPAADRIASTAEALYSLSGMWCSGCALAIEHHLGRLPGVHRVGVDYAGATLLVAGEPAAIAEAALATAVARLGYRLHPPESAPDAEARLDAESRRLAGRLAVAALFGMWTMLASLLIYAGALPDSRLERVMALVSGAFALPVVLHAGVPFYVAAWRTLRARRPGMDALVSLGVTAALAVSVWLLWRGSAEVYFDTAVMLILLLLAGRWVETLARYRSLRALEGLVPATAKATVLREAGTLRVPREEVATGERVRVAAGEHVPLDGELLDAGARLDLSPLTGESRPCRMTRGDRVAAGSRNRGASFTLAVTARAGECRLDRLYRDMQRQQAAKGQRRALAERFAAWLSPLALGLSLATLALLMAFGVAAEEAVVRALSVLVVACPCAVGLAVPLATLAGSARGLERGVAFRDPAALELAGGVRSVAFDKTGTLSLGELAVTALRPAPGMTEAELLRLAARLEWGSEHPAGRAIRRRALARGVLPDEAPWRVEERAGRGRIAWPAPPPAGEEDVPLRIGSPAWLEGLGVAPPADMVDDPACTRVDLARGRRWLGSLWLADAPDPAAAPLLASLHDAGLAVALISGDRPPLVRRLGAELGLAASACFAGRDPEQKRALVAALPRPSLYVGDGVNDAPALAAASLGVAPLGASTAARDAAGILLLRPGPGGVREAIDIARAARRVMGQNLVLSASYNVLALTLAVWMAIPPQLAVLAMALSSLSVVGNAARLAYGGPGTPTECRPQATRRCVRGRSAEAGI</sequence>
<evidence type="ECO:0000256" key="9">
    <source>
        <dbReference type="ARBA" id="ARBA00022840"/>
    </source>
</evidence>
<evidence type="ECO:0000256" key="7">
    <source>
        <dbReference type="ARBA" id="ARBA00022723"/>
    </source>
</evidence>
<keyword evidence="3" id="KW-0813">Transport</keyword>
<dbReference type="InterPro" id="IPR059000">
    <property type="entry name" value="ATPase_P-type_domA"/>
</dbReference>
<evidence type="ECO:0000256" key="8">
    <source>
        <dbReference type="ARBA" id="ARBA00022741"/>
    </source>
</evidence>
<keyword evidence="10" id="KW-0460">Magnesium</keyword>
<keyword evidence="13" id="KW-0406">Ion transport</keyword>
<keyword evidence="14 15" id="KW-0472">Membrane</keyword>
<dbReference type="Gene3D" id="3.40.50.1000">
    <property type="entry name" value="HAD superfamily/HAD-like"/>
    <property type="match status" value="1"/>
</dbReference>
<dbReference type="Gene3D" id="3.40.1110.10">
    <property type="entry name" value="Calcium-transporting ATPase, cytoplasmic domain N"/>
    <property type="match status" value="1"/>
</dbReference>
<evidence type="ECO:0000256" key="10">
    <source>
        <dbReference type="ARBA" id="ARBA00022842"/>
    </source>
</evidence>
<dbReference type="InterPro" id="IPR001757">
    <property type="entry name" value="P_typ_ATPase"/>
</dbReference>